<evidence type="ECO:0000313" key="3">
    <source>
        <dbReference type="Proteomes" id="UP000076761"/>
    </source>
</evidence>
<feature type="compositionally biased region" description="Basic residues" evidence="1">
    <location>
        <begin position="413"/>
        <end position="423"/>
    </location>
</feature>
<keyword evidence="3" id="KW-1185">Reference proteome</keyword>
<gene>
    <name evidence="2" type="ORF">NEOLEDRAFT_1182493</name>
</gene>
<dbReference type="InParanoid" id="A0A165P567"/>
<feature type="region of interest" description="Disordered" evidence="1">
    <location>
        <begin position="368"/>
        <end position="438"/>
    </location>
</feature>
<protein>
    <submittedName>
        <fullName evidence="2">Uncharacterized protein</fullName>
    </submittedName>
</protein>
<feature type="compositionally biased region" description="Pro residues" evidence="1">
    <location>
        <begin position="383"/>
        <end position="395"/>
    </location>
</feature>
<dbReference type="AlphaFoldDB" id="A0A165P567"/>
<dbReference type="Proteomes" id="UP000076761">
    <property type="component" value="Unassembled WGS sequence"/>
</dbReference>
<reference evidence="2 3" key="1">
    <citation type="journal article" date="2016" name="Mol. Biol. Evol.">
        <title>Comparative Genomics of Early-Diverging Mushroom-Forming Fungi Provides Insights into the Origins of Lignocellulose Decay Capabilities.</title>
        <authorList>
            <person name="Nagy L.G."/>
            <person name="Riley R."/>
            <person name="Tritt A."/>
            <person name="Adam C."/>
            <person name="Daum C."/>
            <person name="Floudas D."/>
            <person name="Sun H."/>
            <person name="Yadav J.S."/>
            <person name="Pangilinan J."/>
            <person name="Larsson K.H."/>
            <person name="Matsuura K."/>
            <person name="Barry K."/>
            <person name="Labutti K."/>
            <person name="Kuo R."/>
            <person name="Ohm R.A."/>
            <person name="Bhattacharya S.S."/>
            <person name="Shirouzu T."/>
            <person name="Yoshinaga Y."/>
            <person name="Martin F.M."/>
            <person name="Grigoriev I.V."/>
            <person name="Hibbett D.S."/>
        </authorList>
    </citation>
    <scope>NUCLEOTIDE SEQUENCE [LARGE SCALE GENOMIC DNA]</scope>
    <source>
        <strain evidence="2 3">HHB14362 ss-1</strain>
    </source>
</reference>
<dbReference type="EMBL" id="KV425619">
    <property type="protein sequence ID" value="KZT20538.1"/>
    <property type="molecule type" value="Genomic_DNA"/>
</dbReference>
<accession>A0A165P567</accession>
<evidence type="ECO:0000313" key="2">
    <source>
        <dbReference type="EMBL" id="KZT20538.1"/>
    </source>
</evidence>
<name>A0A165P567_9AGAM</name>
<organism evidence="2 3">
    <name type="scientific">Neolentinus lepideus HHB14362 ss-1</name>
    <dbReference type="NCBI Taxonomy" id="1314782"/>
    <lineage>
        <taxon>Eukaryota</taxon>
        <taxon>Fungi</taxon>
        <taxon>Dikarya</taxon>
        <taxon>Basidiomycota</taxon>
        <taxon>Agaricomycotina</taxon>
        <taxon>Agaricomycetes</taxon>
        <taxon>Gloeophyllales</taxon>
        <taxon>Gloeophyllaceae</taxon>
        <taxon>Neolentinus</taxon>
    </lineage>
</organism>
<sequence length="538" mass="56553">MPASASPADRPPASPQGAIQANAFGKCLLSCGAGIRRAAAAFGPRCRAVLAATDALYALRCAQPQLAPPTTLQAPHKAPCRQTCLVSIFFPVARAYAGPPLTCFAPTPASSSPVDRTQANVCTSSSPVDHTQANVRGECLLSCGAGIRRAAAAFGPLRQAVLAAAGALYVLRRAQASSARPADHPPGSSQGAMQANALGECRLFCGAGRRSTVAAFGLGVGLSQLQWTRSTCCDVPRRVLSPSLTAFAPTPALSSPVDRMDVRGRGLACPASHPPSSLLGDIRASIHSSVLRLFRLTRSGVAYSPYSHGSPRQPLHVLDPVVVSAPFDVLEALGRADSQAYERELADGAEVQDEDSLELVDESPYCLARMDPPVPGAHEAACPAPPPSSGPPDSPQPSHESTPKEKKLAYSRMKSHNSRRAKRQREQEQEGSSQKGIARKWLRTAGQLEVAADMEALHGSSSGYQAHCCRVGVKERQELTLDSPEVQALQLIQYDGRDPAPIALGNSDDSIVIAVLSGSPKQEWAEVVEGSAEALRVA</sequence>
<evidence type="ECO:0000256" key="1">
    <source>
        <dbReference type="SAM" id="MobiDB-lite"/>
    </source>
</evidence>
<proteinExistence type="predicted"/>